<dbReference type="GO" id="GO:0016020">
    <property type="term" value="C:membrane"/>
    <property type="evidence" value="ECO:0007669"/>
    <property type="project" value="InterPro"/>
</dbReference>
<organism evidence="3 4">
    <name type="scientific">Pristionchus mayeri</name>
    <dbReference type="NCBI Taxonomy" id="1317129"/>
    <lineage>
        <taxon>Eukaryota</taxon>
        <taxon>Metazoa</taxon>
        <taxon>Ecdysozoa</taxon>
        <taxon>Nematoda</taxon>
        <taxon>Chromadorea</taxon>
        <taxon>Rhabditida</taxon>
        <taxon>Rhabditina</taxon>
        <taxon>Diplogasteromorpha</taxon>
        <taxon>Diplogasteroidea</taxon>
        <taxon>Neodiplogasteridae</taxon>
        <taxon>Pristionchus</taxon>
    </lineage>
</organism>
<evidence type="ECO:0008006" key="5">
    <source>
        <dbReference type="Google" id="ProtNLM"/>
    </source>
</evidence>
<protein>
    <recommendedName>
        <fullName evidence="5">G protein-coupled receptor</fullName>
    </recommendedName>
</protein>
<proteinExistence type="inferred from homology"/>
<feature type="transmembrane region" description="Helical" evidence="2">
    <location>
        <begin position="95"/>
        <end position="120"/>
    </location>
</feature>
<evidence type="ECO:0000256" key="2">
    <source>
        <dbReference type="SAM" id="Phobius"/>
    </source>
</evidence>
<dbReference type="GO" id="GO:0007606">
    <property type="term" value="P:sensory perception of chemical stimulus"/>
    <property type="evidence" value="ECO:0007669"/>
    <property type="project" value="InterPro"/>
</dbReference>
<keyword evidence="4" id="KW-1185">Reference proteome</keyword>
<dbReference type="InterPro" id="IPR004151">
    <property type="entry name" value="7TM_GPCR_serpentine_rcpt_Sre"/>
</dbReference>
<dbReference type="AlphaFoldDB" id="A0AAN5CK56"/>
<keyword evidence="2" id="KW-0472">Membrane</keyword>
<reference evidence="4" key="1">
    <citation type="submission" date="2022-10" db="EMBL/GenBank/DDBJ databases">
        <title>Genome assembly of Pristionchus species.</title>
        <authorList>
            <person name="Yoshida K."/>
            <person name="Sommer R.J."/>
        </authorList>
    </citation>
    <scope>NUCLEOTIDE SEQUENCE [LARGE SCALE GENOMIC DNA]</scope>
    <source>
        <strain evidence="4">RS5460</strain>
    </source>
</reference>
<dbReference type="Proteomes" id="UP001328107">
    <property type="component" value="Unassembled WGS sequence"/>
</dbReference>
<name>A0AAN5CK56_9BILA</name>
<accession>A0AAN5CK56</accession>
<sequence length="123" mass="13659">FQLLKSTKISTIILAVVNAVCFLAASVVSIGAVYNFLITIICVMVLFVLIITVGIITAVLLYRRNRDHLKRARSAIAYSLSKKFQLTENFQVFRFMLYCAIFSSVACSSGPIALVLHIYFSGK</sequence>
<evidence type="ECO:0000313" key="4">
    <source>
        <dbReference type="Proteomes" id="UP001328107"/>
    </source>
</evidence>
<evidence type="ECO:0000256" key="1">
    <source>
        <dbReference type="ARBA" id="ARBA00006803"/>
    </source>
</evidence>
<feature type="transmembrane region" description="Helical" evidence="2">
    <location>
        <begin position="36"/>
        <end position="62"/>
    </location>
</feature>
<comment type="caution">
    <text evidence="3">The sequence shown here is derived from an EMBL/GenBank/DDBJ whole genome shotgun (WGS) entry which is preliminary data.</text>
</comment>
<feature type="non-terminal residue" evidence="3">
    <location>
        <position position="1"/>
    </location>
</feature>
<dbReference type="Pfam" id="PF03125">
    <property type="entry name" value="Sre"/>
    <property type="match status" value="1"/>
</dbReference>
<dbReference type="EMBL" id="BTRK01000004">
    <property type="protein sequence ID" value="GMR45848.1"/>
    <property type="molecule type" value="Genomic_DNA"/>
</dbReference>
<keyword evidence="2" id="KW-0812">Transmembrane</keyword>
<keyword evidence="2" id="KW-1133">Transmembrane helix</keyword>
<feature type="transmembrane region" description="Helical" evidence="2">
    <location>
        <begin position="12"/>
        <end position="30"/>
    </location>
</feature>
<feature type="non-terminal residue" evidence="3">
    <location>
        <position position="123"/>
    </location>
</feature>
<gene>
    <name evidence="3" type="ORF">PMAYCL1PPCAC_16043</name>
</gene>
<comment type="similarity">
    <text evidence="1">Belongs to the nematode receptor-like protein sre family.</text>
</comment>
<evidence type="ECO:0000313" key="3">
    <source>
        <dbReference type="EMBL" id="GMR45848.1"/>
    </source>
</evidence>